<protein>
    <submittedName>
        <fullName evidence="1">Uncharacterized protein</fullName>
    </submittedName>
</protein>
<accession>A0A3R6EK04</accession>
<gene>
    <name evidence="1" type="ORF">DW192_01190</name>
</gene>
<organism evidence="1 2">
    <name type="scientific">Segatella copri</name>
    <dbReference type="NCBI Taxonomy" id="165179"/>
    <lineage>
        <taxon>Bacteria</taxon>
        <taxon>Pseudomonadati</taxon>
        <taxon>Bacteroidota</taxon>
        <taxon>Bacteroidia</taxon>
        <taxon>Bacteroidales</taxon>
        <taxon>Prevotellaceae</taxon>
        <taxon>Segatella</taxon>
    </lineage>
</organism>
<dbReference type="EMBL" id="QRKB01000001">
    <property type="protein sequence ID" value="RHH85376.1"/>
    <property type="molecule type" value="Genomic_DNA"/>
</dbReference>
<dbReference type="RefSeq" id="WP_118253265.1">
    <property type="nucleotide sequence ID" value="NZ_JAQEAK010000057.1"/>
</dbReference>
<dbReference type="Proteomes" id="UP000284548">
    <property type="component" value="Unassembled WGS sequence"/>
</dbReference>
<dbReference type="AlphaFoldDB" id="A0A3R6EK04"/>
<name>A0A3R6EK04_9BACT</name>
<evidence type="ECO:0000313" key="2">
    <source>
        <dbReference type="Proteomes" id="UP000284548"/>
    </source>
</evidence>
<proteinExistence type="predicted"/>
<reference evidence="1 2" key="1">
    <citation type="submission" date="2018-08" db="EMBL/GenBank/DDBJ databases">
        <title>A genome reference for cultivated species of the human gut microbiota.</title>
        <authorList>
            <person name="Zou Y."/>
            <person name="Xue W."/>
            <person name="Luo G."/>
        </authorList>
    </citation>
    <scope>NUCLEOTIDE SEQUENCE [LARGE SCALE GENOMIC DNA]</scope>
    <source>
        <strain evidence="1 2">AM16-54</strain>
    </source>
</reference>
<sequence length="192" mass="22306">MAKPKFDYNGDAFYDEIEQLAKQGQKDSEIAYALGLKFGVDLNPQVFNRMKNGKYENWNEDENAERGERITQSLVRGREFINAIVRGRFLKCALGGVKVKGKTTTKRHMVVDGVMTDDIVVETRETEQETPPNVQALSTWLFHYDMTWREIQRGKKDEEEKGIPFDPKKGISVNKWIEREIEQEAEEQKEDE</sequence>
<evidence type="ECO:0000313" key="1">
    <source>
        <dbReference type="EMBL" id="RHH85376.1"/>
    </source>
</evidence>
<comment type="caution">
    <text evidence="1">The sequence shown here is derived from an EMBL/GenBank/DDBJ whole genome shotgun (WGS) entry which is preliminary data.</text>
</comment>